<proteinExistence type="inferred from homology"/>
<name>A0ABU8BHL5_9BRAD</name>
<organism evidence="6 7">
    <name type="scientific">Bradyrhizobium algeriense</name>
    <dbReference type="NCBI Taxonomy" id="634784"/>
    <lineage>
        <taxon>Bacteria</taxon>
        <taxon>Pseudomonadati</taxon>
        <taxon>Pseudomonadota</taxon>
        <taxon>Alphaproteobacteria</taxon>
        <taxon>Hyphomicrobiales</taxon>
        <taxon>Nitrobacteraceae</taxon>
        <taxon>Bradyrhizobium</taxon>
    </lineage>
</organism>
<dbReference type="InterPro" id="IPR004136">
    <property type="entry name" value="NMO"/>
</dbReference>
<keyword evidence="7" id="KW-1185">Reference proteome</keyword>
<gene>
    <name evidence="6" type="ORF">V1286_005130</name>
</gene>
<comment type="similarity">
    <text evidence="1">Belongs to the nitronate monooxygenase family. NMO class I subfamily.</text>
</comment>
<dbReference type="Gene3D" id="3.20.20.70">
    <property type="entry name" value="Aldolase class I"/>
    <property type="match status" value="1"/>
</dbReference>
<dbReference type="EC" id="1.13.12.16" evidence="6"/>
<evidence type="ECO:0000256" key="5">
    <source>
        <dbReference type="ARBA" id="ARBA00023033"/>
    </source>
</evidence>
<dbReference type="RefSeq" id="WP_334483962.1">
    <property type="nucleotide sequence ID" value="NZ_JAZHRV010000001.1"/>
</dbReference>
<keyword evidence="4 6" id="KW-0560">Oxidoreductase</keyword>
<evidence type="ECO:0000256" key="2">
    <source>
        <dbReference type="ARBA" id="ARBA00022630"/>
    </source>
</evidence>
<protein>
    <submittedName>
        <fullName evidence="6">Nitronate monooxygenase</fullName>
        <ecNumber evidence="6">1.13.12.16</ecNumber>
    </submittedName>
</protein>
<evidence type="ECO:0000313" key="6">
    <source>
        <dbReference type="EMBL" id="MEH2557601.1"/>
    </source>
</evidence>
<evidence type="ECO:0000256" key="4">
    <source>
        <dbReference type="ARBA" id="ARBA00023002"/>
    </source>
</evidence>
<reference evidence="6 7" key="1">
    <citation type="submission" date="2024-02" db="EMBL/GenBank/DDBJ databases">
        <title>Adaptive strategies in a cosmopolitan and abundant soil bacterium.</title>
        <authorList>
            <person name="Carini P."/>
        </authorList>
    </citation>
    <scope>NUCLEOTIDE SEQUENCE [LARGE SCALE GENOMIC DNA]</scope>
    <source>
        <strain evidence="6 7">AZCC 1608</strain>
    </source>
</reference>
<dbReference type="EMBL" id="JAZHRV010000001">
    <property type="protein sequence ID" value="MEH2557601.1"/>
    <property type="molecule type" value="Genomic_DNA"/>
</dbReference>
<dbReference type="SUPFAM" id="SSF51412">
    <property type="entry name" value="Inosine monophosphate dehydrogenase (IMPDH)"/>
    <property type="match status" value="1"/>
</dbReference>
<sequence length="320" mass="33975">MGNYGDPQVTARLQAKLKLPVFVAPMFLVSGRNLVVASSSNGVLGSIPALNARTTEILDSWISDIAAKLETASAAAPFAVNLIAHASNTRLDADVDLMIKHKVPIAISSVGSPDRLIDSIHSYGGLVFSDAATVRHAKRAASAGVDGLVLLSAGAGGNTGWLNPFSFLAEVRQFFDGPIALAGGLSSGRQIAAAEMMGADFVLMGTTFIATHESEADQRYRDMLIESGADDVVTTDKLTGIPANMLRASLEKSGFIDGGNHKGFSVNRDTELMKMWRDIWSAGHGVGGVTRIASVRDEVERLVQERAVTLMRNQSMAEVY</sequence>
<dbReference type="GO" id="GO:0018580">
    <property type="term" value="F:nitronate monooxygenase activity"/>
    <property type="evidence" value="ECO:0007669"/>
    <property type="project" value="UniProtKB-EC"/>
</dbReference>
<keyword evidence="5 6" id="KW-0503">Monooxygenase</keyword>
<dbReference type="CDD" id="cd04730">
    <property type="entry name" value="NPD_like"/>
    <property type="match status" value="1"/>
</dbReference>
<keyword evidence="3" id="KW-0288">FMN</keyword>
<dbReference type="Pfam" id="PF03060">
    <property type="entry name" value="NMO"/>
    <property type="match status" value="1"/>
</dbReference>
<evidence type="ECO:0000256" key="1">
    <source>
        <dbReference type="ARBA" id="ARBA00009881"/>
    </source>
</evidence>
<evidence type="ECO:0000313" key="7">
    <source>
        <dbReference type="Proteomes" id="UP001364224"/>
    </source>
</evidence>
<keyword evidence="2" id="KW-0285">Flavoprotein</keyword>
<dbReference type="PANTHER" id="PTHR42747:SF4">
    <property type="entry name" value="BLR1330 PROTEIN"/>
    <property type="match status" value="1"/>
</dbReference>
<comment type="caution">
    <text evidence="6">The sequence shown here is derived from an EMBL/GenBank/DDBJ whole genome shotgun (WGS) entry which is preliminary data.</text>
</comment>
<dbReference type="PANTHER" id="PTHR42747">
    <property type="entry name" value="NITRONATE MONOOXYGENASE-RELATED"/>
    <property type="match status" value="1"/>
</dbReference>
<dbReference type="InterPro" id="IPR013785">
    <property type="entry name" value="Aldolase_TIM"/>
</dbReference>
<evidence type="ECO:0000256" key="3">
    <source>
        <dbReference type="ARBA" id="ARBA00022643"/>
    </source>
</evidence>
<accession>A0ABU8BHL5</accession>
<dbReference type="Proteomes" id="UP001364224">
    <property type="component" value="Unassembled WGS sequence"/>
</dbReference>